<feature type="compositionally biased region" description="Basic and acidic residues" evidence="5">
    <location>
        <begin position="681"/>
        <end position="691"/>
    </location>
</feature>
<dbReference type="Proteomes" id="UP000663880">
    <property type="component" value="Unassembled WGS sequence"/>
</dbReference>
<dbReference type="Pfam" id="PF06784">
    <property type="entry name" value="UPF0240"/>
    <property type="match status" value="1"/>
</dbReference>
<dbReference type="CDD" id="cd14499">
    <property type="entry name" value="CDC14_C"/>
    <property type="match status" value="1"/>
</dbReference>
<dbReference type="GO" id="GO:0004725">
    <property type="term" value="F:protein tyrosine phosphatase activity"/>
    <property type="evidence" value="ECO:0007669"/>
    <property type="project" value="UniProtKB-EC"/>
</dbReference>
<sequence length="814" mass="93101">MTRNPDILFITEYIKNVLYFATVRQGRHLKSTADTHYFCIDNQLIYENYYSDFGPLNIGCVYKYCKLLNDKIKEFLNKQLIVHYTSIDPKKKANAAFLIGCYGVLYLSLTPKDALKPLVIHGQNYRPFQDATQGDSCYTISLIDCLQALLKARDLGFFNFQDFNYEEYDRLDKIQGGDLNWLIPGKYLAFIGPVDYSVSLYHPPEMYVSYFLENNVRIVIRLNKKLYDGNVFSSVGITHYDLFFPDGTCPPRHILLKFLQISEESYDAIAVHCKAGLGRTGSLIGCYLIKHYRMTAREAIAWMRICRPGSVIGHQQDWLEQLEPWLLKQGNSYRKRMYDDINKLPTHEYGIYSIVEKIHRQKPVVFNKSPSPPPPIQRSATRSDSSSSTRPHASKTRDVANKTPEKKFDWNVKVNTQKVTQKGDTAGSKIRRGSGAGEPRGSRPLTRANTPKFQEKTSTKTIDSNKNTTTYGPLPTFRTSEGPIFKNVADAKNFLMRSSLFNEQKSKHLTSTLTVTPQYSYKFSKLENEKLGFSHLRKPSPPPTATKFSTPFRRQLGRSPSPSPTRHATEQSRATNTPTPSTTDKFMARDSKVALREALSRLKFSRALRPIKSFNIENRAHRVISKEKPQVAPSYPSTVEDLQRVQEAVPDIDKKLESKDSHLDERLKNVYVTSMGTPEDDITRKKQDENPNRPLPQDRNALQDFDFGFKEPERVPYGRTTLRQAIEYITSHQMNPEEATAAKIAYEYKLKESDVENILKHFKTYEVYVPETKDSKAVIAGPTTNRRKLMEQSVGKIEAKKDSNLDKQNVKSAS</sequence>
<name>A0A821TKE6_9NEOP</name>
<dbReference type="PANTHER" id="PTHR23339">
    <property type="entry name" value="TYROSINE SPECIFIC PROTEIN PHOSPHATASE AND DUAL SPECIFICITY PROTEIN PHOSPHATASE"/>
    <property type="match status" value="1"/>
</dbReference>
<evidence type="ECO:0000256" key="3">
    <source>
        <dbReference type="ARBA" id="ARBA00022801"/>
    </source>
</evidence>
<dbReference type="PROSITE" id="PS50054">
    <property type="entry name" value="TYR_PHOSPHATASE_DUAL"/>
    <property type="match status" value="1"/>
</dbReference>
<dbReference type="InterPro" id="IPR009622">
    <property type="entry name" value="NDUFAF4"/>
</dbReference>
<dbReference type="Pfam" id="PF14671">
    <property type="entry name" value="DSPn"/>
    <property type="match status" value="1"/>
</dbReference>
<dbReference type="InterPro" id="IPR029260">
    <property type="entry name" value="DSPn"/>
</dbReference>
<organism evidence="8 9">
    <name type="scientific">Pieris macdunnoughi</name>
    <dbReference type="NCBI Taxonomy" id="345717"/>
    <lineage>
        <taxon>Eukaryota</taxon>
        <taxon>Metazoa</taxon>
        <taxon>Ecdysozoa</taxon>
        <taxon>Arthropoda</taxon>
        <taxon>Hexapoda</taxon>
        <taxon>Insecta</taxon>
        <taxon>Pterygota</taxon>
        <taxon>Neoptera</taxon>
        <taxon>Endopterygota</taxon>
        <taxon>Lepidoptera</taxon>
        <taxon>Glossata</taxon>
        <taxon>Ditrysia</taxon>
        <taxon>Papilionoidea</taxon>
        <taxon>Pieridae</taxon>
        <taxon>Pierinae</taxon>
        <taxon>Pieris</taxon>
    </lineage>
</organism>
<feature type="region of interest" description="Disordered" evidence="5">
    <location>
        <begin position="792"/>
        <end position="814"/>
    </location>
</feature>
<dbReference type="EMBL" id="CAJOBZ010000024">
    <property type="protein sequence ID" value="CAF4874686.1"/>
    <property type="molecule type" value="Genomic_DNA"/>
</dbReference>
<dbReference type="AlphaFoldDB" id="A0A821TKE6"/>
<feature type="compositionally biased region" description="Basic and acidic residues" evidence="5">
    <location>
        <begin position="797"/>
        <end position="814"/>
    </location>
</feature>
<feature type="compositionally biased region" description="Polar residues" evidence="5">
    <location>
        <begin position="558"/>
        <end position="584"/>
    </location>
</feature>
<dbReference type="FunFam" id="3.90.190.10:FF:000006">
    <property type="entry name" value="Dual specificity protein phosphatase CDC14B"/>
    <property type="match status" value="1"/>
</dbReference>
<reference evidence="8" key="1">
    <citation type="submission" date="2021-02" db="EMBL/GenBank/DDBJ databases">
        <authorList>
            <person name="Steward A R."/>
        </authorList>
    </citation>
    <scope>NUCLEOTIDE SEQUENCE</scope>
</reference>
<dbReference type="CDD" id="cd17657">
    <property type="entry name" value="CDC14_N"/>
    <property type="match status" value="1"/>
</dbReference>
<dbReference type="OrthoDB" id="266663at2759"/>
<gene>
    <name evidence="8" type="ORF">PMACD_LOCUS9066</name>
</gene>
<dbReference type="InterPro" id="IPR016130">
    <property type="entry name" value="Tyr_Pase_AS"/>
</dbReference>
<evidence type="ECO:0000313" key="9">
    <source>
        <dbReference type="Proteomes" id="UP000663880"/>
    </source>
</evidence>
<dbReference type="Pfam" id="PF22785">
    <property type="entry name" value="Tc-R-P"/>
    <property type="match status" value="1"/>
</dbReference>
<feature type="compositionally biased region" description="Polar residues" evidence="5">
    <location>
        <begin position="413"/>
        <end position="423"/>
    </location>
</feature>
<comment type="caution">
    <text evidence="8">The sequence shown here is derived from an EMBL/GenBank/DDBJ whole genome shotgun (WGS) entry which is preliminary data.</text>
</comment>
<dbReference type="InterPro" id="IPR044506">
    <property type="entry name" value="CDC14_C"/>
</dbReference>
<evidence type="ECO:0000256" key="5">
    <source>
        <dbReference type="SAM" id="MobiDB-lite"/>
    </source>
</evidence>
<dbReference type="GO" id="GO:0032981">
    <property type="term" value="P:mitochondrial respiratory chain complex I assembly"/>
    <property type="evidence" value="ECO:0007669"/>
    <property type="project" value="InterPro"/>
</dbReference>
<keyword evidence="4" id="KW-0904">Protein phosphatase</keyword>
<feature type="region of interest" description="Disordered" evidence="5">
    <location>
        <begin position="674"/>
        <end position="700"/>
    </location>
</feature>
<keyword evidence="3" id="KW-0378">Hydrolase</keyword>
<evidence type="ECO:0000256" key="1">
    <source>
        <dbReference type="ARBA" id="ARBA00007315"/>
    </source>
</evidence>
<dbReference type="SUPFAM" id="SSF52799">
    <property type="entry name" value="(Phosphotyrosine protein) phosphatases II"/>
    <property type="match status" value="2"/>
</dbReference>
<comment type="similarity">
    <text evidence="1">Belongs to the protein-tyrosine phosphatase family. Non-receptor class CDC14 subfamily.</text>
</comment>
<dbReference type="InterPro" id="IPR020422">
    <property type="entry name" value="TYR_PHOSPHATASE_DUAL_dom"/>
</dbReference>
<feature type="domain" description="Tyrosine specific protein phosphatases" evidence="7">
    <location>
        <begin position="256"/>
        <end position="318"/>
    </location>
</feature>
<proteinExistence type="inferred from homology"/>
<dbReference type="InterPro" id="IPR000387">
    <property type="entry name" value="Tyr_Pase_dom"/>
</dbReference>
<accession>A0A821TKE6</accession>
<evidence type="ECO:0000313" key="8">
    <source>
        <dbReference type="EMBL" id="CAF4874686.1"/>
    </source>
</evidence>
<feature type="compositionally biased region" description="Basic and acidic residues" evidence="5">
    <location>
        <begin position="395"/>
        <end position="410"/>
    </location>
</feature>
<evidence type="ECO:0000256" key="4">
    <source>
        <dbReference type="ARBA" id="ARBA00022912"/>
    </source>
</evidence>
<feature type="compositionally biased region" description="Low complexity" evidence="5">
    <location>
        <begin position="378"/>
        <end position="391"/>
    </location>
</feature>
<evidence type="ECO:0000259" key="6">
    <source>
        <dbReference type="PROSITE" id="PS50054"/>
    </source>
</evidence>
<dbReference type="EC" id="3.1.3.48" evidence="2"/>
<feature type="domain" description="Tyrosine-protein phosphatase" evidence="6">
    <location>
        <begin position="177"/>
        <end position="331"/>
    </location>
</feature>
<dbReference type="GO" id="GO:0005739">
    <property type="term" value="C:mitochondrion"/>
    <property type="evidence" value="ECO:0007669"/>
    <property type="project" value="GOC"/>
</dbReference>
<evidence type="ECO:0000256" key="2">
    <source>
        <dbReference type="ARBA" id="ARBA00013064"/>
    </source>
</evidence>
<dbReference type="PROSITE" id="PS50056">
    <property type="entry name" value="TYR_PHOSPHATASE_2"/>
    <property type="match status" value="1"/>
</dbReference>
<keyword evidence="9" id="KW-1185">Reference proteome</keyword>
<evidence type="ECO:0000259" key="7">
    <source>
        <dbReference type="PROSITE" id="PS50056"/>
    </source>
</evidence>
<feature type="region of interest" description="Disordered" evidence="5">
    <location>
        <begin position="365"/>
        <end position="475"/>
    </location>
</feature>
<dbReference type="InterPro" id="IPR029021">
    <property type="entry name" value="Prot-tyrosine_phosphatase-like"/>
</dbReference>
<protein>
    <recommendedName>
        <fullName evidence="2">protein-tyrosine-phosphatase</fullName>
        <ecNumber evidence="2">3.1.3.48</ecNumber>
    </recommendedName>
</protein>
<dbReference type="Gene3D" id="3.90.190.10">
    <property type="entry name" value="Protein tyrosine phosphatase superfamily"/>
    <property type="match status" value="2"/>
</dbReference>
<dbReference type="InterPro" id="IPR050561">
    <property type="entry name" value="PTP"/>
</dbReference>
<feature type="region of interest" description="Disordered" evidence="5">
    <location>
        <begin position="532"/>
        <end position="587"/>
    </location>
</feature>
<dbReference type="PROSITE" id="PS00383">
    <property type="entry name" value="TYR_PHOSPHATASE_1"/>
    <property type="match status" value="1"/>
</dbReference>
<feature type="compositionally biased region" description="Polar residues" evidence="5">
    <location>
        <begin position="459"/>
        <end position="471"/>
    </location>
</feature>